<organism evidence="1 2">
    <name type="scientific">Vitis vinifera</name>
    <name type="common">Grape</name>
    <dbReference type="NCBI Taxonomy" id="29760"/>
    <lineage>
        <taxon>Eukaryota</taxon>
        <taxon>Viridiplantae</taxon>
        <taxon>Streptophyta</taxon>
        <taxon>Embryophyta</taxon>
        <taxon>Tracheophyta</taxon>
        <taxon>Spermatophyta</taxon>
        <taxon>Magnoliopsida</taxon>
        <taxon>eudicotyledons</taxon>
        <taxon>Gunneridae</taxon>
        <taxon>Pentapetalae</taxon>
        <taxon>rosids</taxon>
        <taxon>Vitales</taxon>
        <taxon>Vitaceae</taxon>
        <taxon>Viteae</taxon>
        <taxon>Vitis</taxon>
    </lineage>
</organism>
<gene>
    <name evidence="1" type="ORF">VitviT2T_006231</name>
</gene>
<name>A0ABY9BX26_VITVI</name>
<reference evidence="1 2" key="1">
    <citation type="journal article" date="2023" name="Hortic Res">
        <title>The complete reference genome for grapevine (Vitis vinifera L.) genetics and breeding.</title>
        <authorList>
            <person name="Shi X."/>
            <person name="Cao S."/>
            <person name="Wang X."/>
            <person name="Huang S."/>
            <person name="Wang Y."/>
            <person name="Liu Z."/>
            <person name="Liu W."/>
            <person name="Leng X."/>
            <person name="Peng Y."/>
            <person name="Wang N."/>
            <person name="Wang Y."/>
            <person name="Ma Z."/>
            <person name="Xu X."/>
            <person name="Zhang F."/>
            <person name="Xue H."/>
            <person name="Zhong H."/>
            <person name="Wang Y."/>
            <person name="Zhang K."/>
            <person name="Velt A."/>
            <person name="Avia K."/>
            <person name="Holtgrawe D."/>
            <person name="Grimplet J."/>
            <person name="Matus J.T."/>
            <person name="Ware D."/>
            <person name="Wu X."/>
            <person name="Wang H."/>
            <person name="Liu C."/>
            <person name="Fang Y."/>
            <person name="Rustenholz C."/>
            <person name="Cheng Z."/>
            <person name="Xiao H."/>
            <person name="Zhou Y."/>
        </authorList>
    </citation>
    <scope>NUCLEOTIDE SEQUENCE [LARGE SCALE GENOMIC DNA]</scope>
    <source>
        <strain evidence="2">cv. Pinot noir / PN40024</strain>
        <tissue evidence="1">Leaf</tissue>
    </source>
</reference>
<protein>
    <submittedName>
        <fullName evidence="1">Uncharacterized protein</fullName>
    </submittedName>
</protein>
<evidence type="ECO:0000313" key="1">
    <source>
        <dbReference type="EMBL" id="WJZ86810.1"/>
    </source>
</evidence>
<accession>A0ABY9BX26</accession>
<dbReference type="Proteomes" id="UP001227230">
    <property type="component" value="Chromosome 5"/>
</dbReference>
<evidence type="ECO:0000313" key="2">
    <source>
        <dbReference type="Proteomes" id="UP001227230"/>
    </source>
</evidence>
<sequence>MENVDDLVCELGCKVGSLPSNYFGMPLGASFNSVAAWDGIEEIFRKRFLQVEILKVISAEVLPVVVNDSLNPVWTQNFLLCC</sequence>
<dbReference type="EMBL" id="CP126652">
    <property type="protein sequence ID" value="WJZ86810.1"/>
    <property type="molecule type" value="Genomic_DNA"/>
</dbReference>
<keyword evidence="2" id="KW-1185">Reference proteome</keyword>
<proteinExistence type="predicted"/>